<dbReference type="EMBL" id="NMUQ01000001">
    <property type="protein sequence ID" value="OXM17003.1"/>
    <property type="molecule type" value="Genomic_DNA"/>
</dbReference>
<evidence type="ECO:0000256" key="7">
    <source>
        <dbReference type="RuleBase" id="RU363032"/>
    </source>
</evidence>
<accession>A0A229P425</accession>
<sequence>MRTGVAPWRNPQILLWAVLLVLLAIVTVPIFWAILASFKTNMEIVNQPFSLPKTWNFDNYVKAWNLGNFNSYFWNTTLITIGGMVLVLVVACPAGYAFAQMKFKGNNLLFYLFLLGMALPVQAIIIPVFYQLKTFGLVDSLSGVVLVSAGLALPFSVFLMRNSMKDIQKELRESAYVDGASEWRAFFSIMLPLAKPAVVALLVFTFMSIWNDFLLPLVLLISNDKFTLSLGLLSFQGENSTNFGLIFAGTVISMIPSIIVYLIFQRQFVEGMSEGAVK</sequence>
<dbReference type="RefSeq" id="WP_089524081.1">
    <property type="nucleotide sequence ID" value="NZ_NMUQ01000001.1"/>
</dbReference>
<reference evidence="9 10" key="1">
    <citation type="submission" date="2017-07" db="EMBL/GenBank/DDBJ databases">
        <title>Paenibacillus herberti R33 genome sequencing and assembly.</title>
        <authorList>
            <person name="Su W."/>
        </authorList>
    </citation>
    <scope>NUCLEOTIDE SEQUENCE [LARGE SCALE GENOMIC DNA]</scope>
    <source>
        <strain evidence="9 10">R33</strain>
    </source>
</reference>
<comment type="similarity">
    <text evidence="7">Belongs to the binding-protein-dependent transport system permease family.</text>
</comment>
<name>A0A229P425_9BACL</name>
<evidence type="ECO:0000259" key="8">
    <source>
        <dbReference type="PROSITE" id="PS50928"/>
    </source>
</evidence>
<comment type="caution">
    <text evidence="9">The sequence shown here is derived from an EMBL/GenBank/DDBJ whole genome shotgun (WGS) entry which is preliminary data.</text>
</comment>
<dbReference type="CDD" id="cd06261">
    <property type="entry name" value="TM_PBP2"/>
    <property type="match status" value="1"/>
</dbReference>
<dbReference type="AlphaFoldDB" id="A0A229P425"/>
<evidence type="ECO:0000256" key="5">
    <source>
        <dbReference type="ARBA" id="ARBA00022989"/>
    </source>
</evidence>
<evidence type="ECO:0000256" key="1">
    <source>
        <dbReference type="ARBA" id="ARBA00004651"/>
    </source>
</evidence>
<evidence type="ECO:0000256" key="4">
    <source>
        <dbReference type="ARBA" id="ARBA00022692"/>
    </source>
</evidence>
<gene>
    <name evidence="9" type="ORF">CGZ75_10325</name>
</gene>
<feature type="transmembrane region" description="Helical" evidence="7">
    <location>
        <begin position="12"/>
        <end position="35"/>
    </location>
</feature>
<feature type="transmembrane region" description="Helical" evidence="7">
    <location>
        <begin position="72"/>
        <end position="96"/>
    </location>
</feature>
<dbReference type="InterPro" id="IPR035906">
    <property type="entry name" value="MetI-like_sf"/>
</dbReference>
<keyword evidence="6 7" id="KW-0472">Membrane</keyword>
<dbReference type="GO" id="GO:0055085">
    <property type="term" value="P:transmembrane transport"/>
    <property type="evidence" value="ECO:0007669"/>
    <property type="project" value="InterPro"/>
</dbReference>
<evidence type="ECO:0000256" key="6">
    <source>
        <dbReference type="ARBA" id="ARBA00023136"/>
    </source>
</evidence>
<keyword evidence="2 7" id="KW-0813">Transport</keyword>
<dbReference type="PROSITE" id="PS50928">
    <property type="entry name" value="ABC_TM1"/>
    <property type="match status" value="1"/>
</dbReference>
<dbReference type="Gene3D" id="1.10.3720.10">
    <property type="entry name" value="MetI-like"/>
    <property type="match status" value="1"/>
</dbReference>
<keyword evidence="5 7" id="KW-1133">Transmembrane helix</keyword>
<feature type="transmembrane region" description="Helical" evidence="7">
    <location>
        <begin position="242"/>
        <end position="264"/>
    </location>
</feature>
<feature type="domain" description="ABC transmembrane type-1" evidence="8">
    <location>
        <begin position="73"/>
        <end position="264"/>
    </location>
</feature>
<keyword evidence="3" id="KW-1003">Cell membrane</keyword>
<evidence type="ECO:0000256" key="2">
    <source>
        <dbReference type="ARBA" id="ARBA00022448"/>
    </source>
</evidence>
<comment type="subcellular location">
    <subcellularLocation>
        <location evidence="1 7">Cell membrane</location>
        <topology evidence="1 7">Multi-pass membrane protein</topology>
    </subcellularLocation>
</comment>
<dbReference type="GO" id="GO:0005886">
    <property type="term" value="C:plasma membrane"/>
    <property type="evidence" value="ECO:0007669"/>
    <property type="project" value="UniProtKB-SubCell"/>
</dbReference>
<dbReference type="InterPro" id="IPR000515">
    <property type="entry name" value="MetI-like"/>
</dbReference>
<keyword evidence="4 7" id="KW-0812">Transmembrane</keyword>
<protein>
    <submittedName>
        <fullName evidence="9">ABC transporter permease</fullName>
    </submittedName>
</protein>
<dbReference type="PANTHER" id="PTHR43744:SF12">
    <property type="entry name" value="ABC TRANSPORTER PERMEASE PROTEIN MG189-RELATED"/>
    <property type="match status" value="1"/>
</dbReference>
<keyword evidence="10" id="KW-1185">Reference proteome</keyword>
<evidence type="ECO:0000313" key="9">
    <source>
        <dbReference type="EMBL" id="OXM17003.1"/>
    </source>
</evidence>
<dbReference type="PANTHER" id="PTHR43744">
    <property type="entry name" value="ABC TRANSPORTER PERMEASE PROTEIN MG189-RELATED-RELATED"/>
    <property type="match status" value="1"/>
</dbReference>
<evidence type="ECO:0000313" key="10">
    <source>
        <dbReference type="Proteomes" id="UP000215145"/>
    </source>
</evidence>
<dbReference type="SUPFAM" id="SSF161098">
    <property type="entry name" value="MetI-like"/>
    <property type="match status" value="1"/>
</dbReference>
<feature type="transmembrane region" description="Helical" evidence="7">
    <location>
        <begin position="197"/>
        <end position="222"/>
    </location>
</feature>
<feature type="transmembrane region" description="Helical" evidence="7">
    <location>
        <begin position="141"/>
        <end position="160"/>
    </location>
</feature>
<proteinExistence type="inferred from homology"/>
<dbReference type="Proteomes" id="UP000215145">
    <property type="component" value="Unassembled WGS sequence"/>
</dbReference>
<evidence type="ECO:0000256" key="3">
    <source>
        <dbReference type="ARBA" id="ARBA00022475"/>
    </source>
</evidence>
<dbReference type="OrthoDB" id="187395at2"/>
<dbReference type="Pfam" id="PF00528">
    <property type="entry name" value="BPD_transp_1"/>
    <property type="match status" value="1"/>
</dbReference>
<feature type="transmembrane region" description="Helical" evidence="7">
    <location>
        <begin position="108"/>
        <end position="129"/>
    </location>
</feature>
<organism evidence="9 10">
    <name type="scientific">Paenibacillus herberti</name>
    <dbReference type="NCBI Taxonomy" id="1619309"/>
    <lineage>
        <taxon>Bacteria</taxon>
        <taxon>Bacillati</taxon>
        <taxon>Bacillota</taxon>
        <taxon>Bacilli</taxon>
        <taxon>Bacillales</taxon>
        <taxon>Paenibacillaceae</taxon>
        <taxon>Paenibacillus</taxon>
    </lineage>
</organism>